<dbReference type="Gene3D" id="3.10.450.50">
    <property type="match status" value="1"/>
</dbReference>
<dbReference type="eggNOG" id="ENOG5033IJ2">
    <property type="taxonomic scope" value="Bacteria"/>
</dbReference>
<dbReference type="EMBL" id="CP007035">
    <property type="protein sequence ID" value="AHF18045.1"/>
    <property type="molecule type" value="Genomic_DNA"/>
</dbReference>
<dbReference type="KEGG" id="nso:NIASO_19360"/>
<evidence type="ECO:0000313" key="1">
    <source>
        <dbReference type="EMBL" id="AHF18045.1"/>
    </source>
</evidence>
<dbReference type="AlphaFoldDB" id="W0F4P0"/>
<organism evidence="1 2">
    <name type="scientific">Niabella soli DSM 19437</name>
    <dbReference type="NCBI Taxonomy" id="929713"/>
    <lineage>
        <taxon>Bacteria</taxon>
        <taxon>Pseudomonadati</taxon>
        <taxon>Bacteroidota</taxon>
        <taxon>Chitinophagia</taxon>
        <taxon>Chitinophagales</taxon>
        <taxon>Chitinophagaceae</taxon>
        <taxon>Niabella</taxon>
    </lineage>
</organism>
<keyword evidence="2" id="KW-1185">Reference proteome</keyword>
<evidence type="ECO:0008006" key="3">
    <source>
        <dbReference type="Google" id="ProtNLM"/>
    </source>
</evidence>
<evidence type="ECO:0000313" key="2">
    <source>
        <dbReference type="Proteomes" id="UP000003586"/>
    </source>
</evidence>
<dbReference type="Proteomes" id="UP000003586">
    <property type="component" value="Chromosome"/>
</dbReference>
<dbReference type="Pfam" id="PF16022">
    <property type="entry name" value="DUF4783"/>
    <property type="match status" value="1"/>
</dbReference>
<dbReference type="HOGENOM" id="CLU_130255_2_1_10"/>
<name>W0F4P0_9BACT</name>
<protein>
    <recommendedName>
        <fullName evidence="3">DUF4783 domain-containing protein</fullName>
    </recommendedName>
</protein>
<reference evidence="1 2" key="1">
    <citation type="submission" date="2013-12" db="EMBL/GenBank/DDBJ databases">
        <authorList>
            <consortium name="DOE Joint Genome Institute"/>
            <person name="Eisen J."/>
            <person name="Huntemann M."/>
            <person name="Han J."/>
            <person name="Chen A."/>
            <person name="Kyrpides N."/>
            <person name="Mavromatis K."/>
            <person name="Markowitz V."/>
            <person name="Palaniappan K."/>
            <person name="Ivanova N."/>
            <person name="Schaumberg A."/>
            <person name="Pati A."/>
            <person name="Liolios K."/>
            <person name="Nordberg H.P."/>
            <person name="Cantor M.N."/>
            <person name="Hua S.X."/>
            <person name="Woyke T."/>
        </authorList>
    </citation>
    <scope>NUCLEOTIDE SEQUENCE [LARGE SCALE GENOMIC DNA]</scope>
    <source>
        <strain evidence="2">DSM 19437</strain>
    </source>
</reference>
<proteinExistence type="predicted"/>
<dbReference type="InterPro" id="IPR031977">
    <property type="entry name" value="DUF4783"/>
</dbReference>
<sequence length="152" mass="16620">MISTNKERAKIDSTIRNIKKLQMKYLLRLSFIALMAVLSVTALHAQSLDGVISGLKSGNAAQVAGNVGNSMEFTVADKTSTYNKADAEKALKDFFGKNTAKGFELKHKGSAPNGNYAIGTLQTSGGNYRVNIFMRKEKSGEVIKELRFQLIE</sequence>
<dbReference type="STRING" id="929713.NIASO_19360"/>
<accession>W0F4P0</accession>
<gene>
    <name evidence="1" type="ORF">NIASO_19360</name>
</gene>